<name>A0A9D2L8H1_9FIRM</name>
<dbReference type="AlphaFoldDB" id="A0A9D2L8H1"/>
<evidence type="ECO:0000313" key="2">
    <source>
        <dbReference type="EMBL" id="HJB07826.1"/>
    </source>
</evidence>
<evidence type="ECO:0000313" key="3">
    <source>
        <dbReference type="Proteomes" id="UP000886804"/>
    </source>
</evidence>
<feature type="chain" id="PRO_5038624126" evidence="1">
    <location>
        <begin position="19"/>
        <end position="108"/>
    </location>
</feature>
<feature type="signal peptide" evidence="1">
    <location>
        <begin position="1"/>
        <end position="18"/>
    </location>
</feature>
<dbReference type="EMBL" id="DWYS01000097">
    <property type="protein sequence ID" value="HJB07826.1"/>
    <property type="molecule type" value="Genomic_DNA"/>
</dbReference>
<accession>A0A9D2L8H1</accession>
<gene>
    <name evidence="2" type="ORF">H9716_08175</name>
</gene>
<proteinExistence type="predicted"/>
<protein>
    <submittedName>
        <fullName evidence="2">Uncharacterized protein</fullName>
    </submittedName>
</protein>
<keyword evidence="1" id="KW-0732">Signal</keyword>
<organism evidence="2 3">
    <name type="scientific">Candidatus Enterocloster faecavium</name>
    <dbReference type="NCBI Taxonomy" id="2838560"/>
    <lineage>
        <taxon>Bacteria</taxon>
        <taxon>Bacillati</taxon>
        <taxon>Bacillota</taxon>
        <taxon>Clostridia</taxon>
        <taxon>Lachnospirales</taxon>
        <taxon>Lachnospiraceae</taxon>
        <taxon>Enterocloster</taxon>
    </lineage>
</organism>
<sequence length="108" mass="12434">MKKILTVFGLFAFFICMTAIHHHWTLHTDIQTGKNDVVADTVGRDTEEPYIPESSSTWGDLYRHFDPQGFEKLPEEMQVQLDGIPLERADGREVEAFISTQAYLYPED</sequence>
<dbReference type="Proteomes" id="UP000886804">
    <property type="component" value="Unassembled WGS sequence"/>
</dbReference>
<reference evidence="2" key="2">
    <citation type="submission" date="2021-04" db="EMBL/GenBank/DDBJ databases">
        <authorList>
            <person name="Gilroy R."/>
        </authorList>
    </citation>
    <scope>NUCLEOTIDE SEQUENCE</scope>
    <source>
        <strain evidence="2">CHK188-4685</strain>
    </source>
</reference>
<reference evidence="2" key="1">
    <citation type="journal article" date="2021" name="PeerJ">
        <title>Extensive microbial diversity within the chicken gut microbiome revealed by metagenomics and culture.</title>
        <authorList>
            <person name="Gilroy R."/>
            <person name="Ravi A."/>
            <person name="Getino M."/>
            <person name="Pursley I."/>
            <person name="Horton D.L."/>
            <person name="Alikhan N.F."/>
            <person name="Baker D."/>
            <person name="Gharbi K."/>
            <person name="Hall N."/>
            <person name="Watson M."/>
            <person name="Adriaenssens E.M."/>
            <person name="Foster-Nyarko E."/>
            <person name="Jarju S."/>
            <person name="Secka A."/>
            <person name="Antonio M."/>
            <person name="Oren A."/>
            <person name="Chaudhuri R.R."/>
            <person name="La Ragione R."/>
            <person name="Hildebrand F."/>
            <person name="Pallen M.J."/>
        </authorList>
    </citation>
    <scope>NUCLEOTIDE SEQUENCE</scope>
    <source>
        <strain evidence="2">CHK188-4685</strain>
    </source>
</reference>
<comment type="caution">
    <text evidence="2">The sequence shown here is derived from an EMBL/GenBank/DDBJ whole genome shotgun (WGS) entry which is preliminary data.</text>
</comment>
<evidence type="ECO:0000256" key="1">
    <source>
        <dbReference type="SAM" id="SignalP"/>
    </source>
</evidence>